<feature type="repeat" description="PPR" evidence="2">
    <location>
        <begin position="292"/>
        <end position="326"/>
    </location>
</feature>
<dbReference type="EMBL" id="CAUJNA010003450">
    <property type="protein sequence ID" value="CAJ1402405.1"/>
    <property type="molecule type" value="Genomic_DNA"/>
</dbReference>
<sequence length="494" mass="53260">MVVRDFNRAIAACGAHWPRAISLLAEISDASLQADVVSFNSAINVCSRAQQWQRALQLFSGAKEVANVITYSTAITACSKAGRWQQALFLLSTADVPLDVIAFGAGISACGAHWQSALALLERLQMQRLRENSVVYNSAMKACELGSAWQAALCLFSTAELDLVSFSVAVSACGAGQRWAEAGQLLRQLGRHQLQPDVVLYNTTISACGSHWQEALVLLEELTDSQGADAISYNAAISCCEQASCWPAALALLSPTTATPAAVGGVVGALGGRWQQALLIFQETRRFLRTEDVALYGALLSSCERGSAWQAAAEVFEEMRRAKVQEDVIAFNALISACEKCEQWAHALSALAELMSLTLEANVITYNAAISACRVCWRRALDLFFSMASSSLQPDLISYNAAITACESGKKWELALHLMTLADELGLGDAVTLTAVLGACRSAGKWQHALCSFDLGLPYNSLSLAELLALSRPRQAVPLLAELHHMELNVLRDW</sequence>
<keyword evidence="4" id="KW-1185">Reference proteome</keyword>
<evidence type="ECO:0000256" key="2">
    <source>
        <dbReference type="PROSITE-ProRule" id="PRU00708"/>
    </source>
</evidence>
<reference evidence="3" key="1">
    <citation type="submission" date="2023-08" db="EMBL/GenBank/DDBJ databases">
        <authorList>
            <person name="Chen Y."/>
            <person name="Shah S."/>
            <person name="Dougan E. K."/>
            <person name="Thang M."/>
            <person name="Chan C."/>
        </authorList>
    </citation>
    <scope>NUCLEOTIDE SEQUENCE</scope>
</reference>
<dbReference type="PROSITE" id="PS51375">
    <property type="entry name" value="PPR"/>
    <property type="match status" value="1"/>
</dbReference>
<dbReference type="Pfam" id="PF13812">
    <property type="entry name" value="PPR_3"/>
    <property type="match status" value="3"/>
</dbReference>
<dbReference type="AlphaFoldDB" id="A0AA36JBT4"/>
<evidence type="ECO:0000313" key="3">
    <source>
        <dbReference type="EMBL" id="CAJ1402405.1"/>
    </source>
</evidence>
<comment type="caution">
    <text evidence="3">The sequence shown here is derived from an EMBL/GenBank/DDBJ whole genome shotgun (WGS) entry which is preliminary data.</text>
</comment>
<dbReference type="Proteomes" id="UP001178507">
    <property type="component" value="Unassembled WGS sequence"/>
</dbReference>
<accession>A0AA36JBT4</accession>
<evidence type="ECO:0000313" key="4">
    <source>
        <dbReference type="Proteomes" id="UP001178507"/>
    </source>
</evidence>
<gene>
    <name evidence="3" type="ORF">EVOR1521_LOCUS25305</name>
</gene>
<keyword evidence="1" id="KW-0677">Repeat</keyword>
<name>A0AA36JBT4_9DINO</name>
<dbReference type="PANTHER" id="PTHR47936:SF1">
    <property type="entry name" value="PENTATRICOPEPTIDE REPEAT-CONTAINING PROTEIN GUN1, CHLOROPLASTIC"/>
    <property type="match status" value="1"/>
</dbReference>
<proteinExistence type="predicted"/>
<evidence type="ECO:0000256" key="1">
    <source>
        <dbReference type="ARBA" id="ARBA00022737"/>
    </source>
</evidence>
<dbReference type="InterPro" id="IPR011990">
    <property type="entry name" value="TPR-like_helical_dom_sf"/>
</dbReference>
<dbReference type="PANTHER" id="PTHR47936">
    <property type="entry name" value="PPR_LONG DOMAIN-CONTAINING PROTEIN"/>
    <property type="match status" value="1"/>
</dbReference>
<dbReference type="InterPro" id="IPR002885">
    <property type="entry name" value="PPR_rpt"/>
</dbReference>
<dbReference type="Gene3D" id="1.25.40.10">
    <property type="entry name" value="Tetratricopeptide repeat domain"/>
    <property type="match status" value="4"/>
</dbReference>
<protein>
    <recommendedName>
        <fullName evidence="5">Pentatricopeptide repeat-containing protein, chloroplastic</fullName>
    </recommendedName>
</protein>
<evidence type="ECO:0008006" key="5">
    <source>
        <dbReference type="Google" id="ProtNLM"/>
    </source>
</evidence>
<organism evidence="3 4">
    <name type="scientific">Effrenium voratum</name>
    <dbReference type="NCBI Taxonomy" id="2562239"/>
    <lineage>
        <taxon>Eukaryota</taxon>
        <taxon>Sar</taxon>
        <taxon>Alveolata</taxon>
        <taxon>Dinophyceae</taxon>
        <taxon>Suessiales</taxon>
        <taxon>Symbiodiniaceae</taxon>
        <taxon>Effrenium</taxon>
    </lineage>
</organism>